<dbReference type="EMBL" id="BSXT01002918">
    <property type="protein sequence ID" value="GMF51534.1"/>
    <property type="molecule type" value="Genomic_DNA"/>
</dbReference>
<comment type="caution">
    <text evidence="2">The sequence shown here is derived from an EMBL/GenBank/DDBJ whole genome shotgun (WGS) entry which is preliminary data.</text>
</comment>
<keyword evidence="3" id="KW-1185">Reference proteome</keyword>
<organism evidence="2 3">
    <name type="scientific">Phytophthora fragariaefolia</name>
    <dbReference type="NCBI Taxonomy" id="1490495"/>
    <lineage>
        <taxon>Eukaryota</taxon>
        <taxon>Sar</taxon>
        <taxon>Stramenopiles</taxon>
        <taxon>Oomycota</taxon>
        <taxon>Peronosporomycetes</taxon>
        <taxon>Peronosporales</taxon>
        <taxon>Peronosporaceae</taxon>
        <taxon>Phytophthora</taxon>
    </lineage>
</organism>
<dbReference type="OrthoDB" id="126891at2759"/>
<feature type="compositionally biased region" description="Polar residues" evidence="1">
    <location>
        <begin position="49"/>
        <end position="62"/>
    </location>
</feature>
<feature type="region of interest" description="Disordered" evidence="1">
    <location>
        <begin position="122"/>
        <end position="155"/>
    </location>
</feature>
<name>A0A9W7D2V3_9STRA</name>
<gene>
    <name evidence="2" type="ORF">Pfra01_002085600</name>
</gene>
<sequence>MELTVPMKPDSDSIPKPASSKTGKSTSKSSSVKTCSSSHASADSDDSVGRQSTISCDSSFSIAHNKENQRMPSGEYLVREQKYTQYHQYAGEVSGIPPPSLQLPSLNEALLRTVPTQYSSEAMWSSATTTPSPPAPPASRYKNDHMSWPGKVTKI</sequence>
<dbReference type="AlphaFoldDB" id="A0A9W7D2V3"/>
<evidence type="ECO:0000313" key="2">
    <source>
        <dbReference type="EMBL" id="GMF51534.1"/>
    </source>
</evidence>
<reference evidence="2" key="1">
    <citation type="submission" date="2023-04" db="EMBL/GenBank/DDBJ databases">
        <title>Phytophthora fragariaefolia NBRC 109709.</title>
        <authorList>
            <person name="Ichikawa N."/>
            <person name="Sato H."/>
            <person name="Tonouchi N."/>
        </authorList>
    </citation>
    <scope>NUCLEOTIDE SEQUENCE</scope>
    <source>
        <strain evidence="2">NBRC 109709</strain>
    </source>
</reference>
<evidence type="ECO:0000313" key="3">
    <source>
        <dbReference type="Proteomes" id="UP001165121"/>
    </source>
</evidence>
<proteinExistence type="predicted"/>
<accession>A0A9W7D2V3</accession>
<evidence type="ECO:0000256" key="1">
    <source>
        <dbReference type="SAM" id="MobiDB-lite"/>
    </source>
</evidence>
<protein>
    <submittedName>
        <fullName evidence="2">Unnamed protein product</fullName>
    </submittedName>
</protein>
<feature type="compositionally biased region" description="Low complexity" evidence="1">
    <location>
        <begin position="16"/>
        <end position="41"/>
    </location>
</feature>
<dbReference type="Proteomes" id="UP001165121">
    <property type="component" value="Unassembled WGS sequence"/>
</dbReference>
<feature type="region of interest" description="Disordered" evidence="1">
    <location>
        <begin position="1"/>
        <end position="75"/>
    </location>
</feature>